<dbReference type="InterPro" id="IPR036735">
    <property type="entry name" value="NGN_dom_sf"/>
</dbReference>
<dbReference type="AlphaFoldDB" id="A0A7V0I9W2"/>
<dbReference type="GO" id="GO:0031564">
    <property type="term" value="P:transcription antitermination"/>
    <property type="evidence" value="ECO:0007669"/>
    <property type="project" value="UniProtKB-KW"/>
</dbReference>
<comment type="caution">
    <text evidence="5">The sequence shown here is derived from an EMBL/GenBank/DDBJ whole genome shotgun (WGS) entry which is preliminary data.</text>
</comment>
<dbReference type="PANTHER" id="PTHR30265">
    <property type="entry name" value="RHO-INTERACTING TRANSCRIPTION TERMINATION FACTOR NUSG"/>
    <property type="match status" value="1"/>
</dbReference>
<dbReference type="SUPFAM" id="SSF50104">
    <property type="entry name" value="Translation proteins SH3-like domain"/>
    <property type="match status" value="1"/>
</dbReference>
<name>A0A7V0I9W2_DESA2</name>
<evidence type="ECO:0000313" key="5">
    <source>
        <dbReference type="EMBL" id="HDD35261.1"/>
    </source>
</evidence>
<organism evidence="5">
    <name type="scientific">Desulfofervidus auxilii</name>
    <dbReference type="NCBI Taxonomy" id="1621989"/>
    <lineage>
        <taxon>Bacteria</taxon>
        <taxon>Pseudomonadati</taxon>
        <taxon>Thermodesulfobacteriota</taxon>
        <taxon>Candidatus Desulfofervidia</taxon>
        <taxon>Candidatus Desulfofervidales</taxon>
        <taxon>Candidatus Desulfofervidaceae</taxon>
        <taxon>Candidatus Desulfofervidus</taxon>
    </lineage>
</organism>
<proteinExistence type="predicted"/>
<dbReference type="InterPro" id="IPR006645">
    <property type="entry name" value="NGN-like_dom"/>
</dbReference>
<accession>A0A7V0I9W2</accession>
<dbReference type="Gene3D" id="3.30.70.940">
    <property type="entry name" value="NusG, N-terminal domain"/>
    <property type="match status" value="1"/>
</dbReference>
<dbReference type="InterPro" id="IPR008991">
    <property type="entry name" value="Translation_prot_SH3-like_sf"/>
</dbReference>
<reference evidence="5" key="1">
    <citation type="journal article" date="2020" name="mSystems">
        <title>Genome- and Community-Level Interaction Insights into Carbon Utilization and Element Cycling Functions of Hydrothermarchaeota in Hydrothermal Sediment.</title>
        <authorList>
            <person name="Zhou Z."/>
            <person name="Liu Y."/>
            <person name="Xu W."/>
            <person name="Pan J."/>
            <person name="Luo Z.H."/>
            <person name="Li M."/>
        </authorList>
    </citation>
    <scope>NUCLEOTIDE SEQUENCE [LARGE SCALE GENOMIC DNA]</scope>
    <source>
        <strain evidence="5">HyVt-113</strain>
    </source>
</reference>
<evidence type="ECO:0000256" key="2">
    <source>
        <dbReference type="ARBA" id="ARBA00023015"/>
    </source>
</evidence>
<dbReference type="Proteomes" id="UP000885706">
    <property type="component" value="Unassembled WGS sequence"/>
</dbReference>
<dbReference type="GO" id="GO:0006354">
    <property type="term" value="P:DNA-templated transcription elongation"/>
    <property type="evidence" value="ECO:0007669"/>
    <property type="project" value="InterPro"/>
</dbReference>
<dbReference type="SUPFAM" id="SSF82679">
    <property type="entry name" value="N-utilization substance G protein NusG, N-terminal domain"/>
    <property type="match status" value="1"/>
</dbReference>
<dbReference type="InterPro" id="IPR043425">
    <property type="entry name" value="NusG-like"/>
</dbReference>
<keyword evidence="2" id="KW-0805">Transcription regulation</keyword>
<keyword evidence="3" id="KW-0804">Transcription</keyword>
<feature type="domain" description="NusG-like N-terminal" evidence="4">
    <location>
        <begin position="11"/>
        <end position="109"/>
    </location>
</feature>
<sequence length="174" mass="20584">MKMMERSYLVSKRWYVVQTKHKEEDKAAFFLKQKNIEVYLPKMEVMTFHAGKRKLVHKPLFPQYLFARFVAKEKLDEVRWTRGVAKVLLESSNPTPIRDELIAQIKSLEQPDGIIRKRKFKKHDKIRITRGPFKDITGIFECWTSDKGRVRVLLFLAFGQAKVELHHSLIEKAD</sequence>
<dbReference type="SMART" id="SM00738">
    <property type="entry name" value="NGN"/>
    <property type="match status" value="1"/>
</dbReference>
<keyword evidence="1" id="KW-0889">Transcription antitermination</keyword>
<evidence type="ECO:0000256" key="3">
    <source>
        <dbReference type="ARBA" id="ARBA00023163"/>
    </source>
</evidence>
<protein>
    <recommendedName>
        <fullName evidence="4">NusG-like N-terminal domain-containing protein</fullName>
    </recommendedName>
</protein>
<dbReference type="EMBL" id="DQWQ01000025">
    <property type="protein sequence ID" value="HDD35261.1"/>
    <property type="molecule type" value="Genomic_DNA"/>
</dbReference>
<dbReference type="PANTHER" id="PTHR30265:SF7">
    <property type="entry name" value="TRANSCRIPTION ANTITERMINATION PROTEIN RFAH"/>
    <property type="match status" value="1"/>
</dbReference>
<dbReference type="GO" id="GO:0005829">
    <property type="term" value="C:cytosol"/>
    <property type="evidence" value="ECO:0007669"/>
    <property type="project" value="TreeGrafter"/>
</dbReference>
<gene>
    <name evidence="5" type="ORF">ENF30_00510</name>
</gene>
<evidence type="ECO:0000256" key="1">
    <source>
        <dbReference type="ARBA" id="ARBA00022814"/>
    </source>
</evidence>
<evidence type="ECO:0000259" key="4">
    <source>
        <dbReference type="SMART" id="SM00738"/>
    </source>
</evidence>
<dbReference type="Pfam" id="PF02357">
    <property type="entry name" value="NusG"/>
    <property type="match status" value="1"/>
</dbReference>